<dbReference type="EMBL" id="NBTZ01000023">
    <property type="protein sequence ID" value="OTP78471.1"/>
    <property type="molecule type" value="Genomic_DNA"/>
</dbReference>
<keyword evidence="5 8" id="KW-0808">Transferase</keyword>
<dbReference type="InterPro" id="IPR036890">
    <property type="entry name" value="HATPase_C_sf"/>
</dbReference>
<dbReference type="CDD" id="cd00082">
    <property type="entry name" value="HisKA"/>
    <property type="match status" value="1"/>
</dbReference>
<comment type="caution">
    <text evidence="8">The sequence shown here is derived from an EMBL/GenBank/DDBJ whole genome shotgun (WGS) entry which is preliminary data.</text>
</comment>
<comment type="catalytic activity">
    <reaction evidence="1">
        <text>ATP + protein L-histidine = ADP + protein N-phospho-L-histidine.</text>
        <dbReference type="EC" id="2.7.13.3"/>
    </reaction>
</comment>
<feature type="domain" description="Histidine kinase" evidence="7">
    <location>
        <begin position="222"/>
        <end position="449"/>
    </location>
</feature>
<dbReference type="SUPFAM" id="SSF55874">
    <property type="entry name" value="ATPase domain of HSP90 chaperone/DNA topoisomerase II/histidine kinase"/>
    <property type="match status" value="1"/>
</dbReference>
<dbReference type="PROSITE" id="PS50109">
    <property type="entry name" value="HIS_KIN"/>
    <property type="match status" value="1"/>
</dbReference>
<evidence type="ECO:0000313" key="9">
    <source>
        <dbReference type="Proteomes" id="UP000195221"/>
    </source>
</evidence>
<dbReference type="InterPro" id="IPR003594">
    <property type="entry name" value="HATPase_dom"/>
</dbReference>
<dbReference type="Pfam" id="PF02518">
    <property type="entry name" value="HATPase_c"/>
    <property type="match status" value="1"/>
</dbReference>
<comment type="subcellular location">
    <subcellularLocation>
        <location evidence="2">Cell inner membrane</location>
        <topology evidence="2">Multi-pass membrane protein</topology>
    </subcellularLocation>
</comment>
<dbReference type="SMART" id="SM00388">
    <property type="entry name" value="HisKA"/>
    <property type="match status" value="1"/>
</dbReference>
<accession>A0A242N496</accession>
<dbReference type="Pfam" id="PF13185">
    <property type="entry name" value="GAF_2"/>
    <property type="match status" value="1"/>
</dbReference>
<dbReference type="InterPro" id="IPR003018">
    <property type="entry name" value="GAF"/>
</dbReference>
<dbReference type="GO" id="GO:0008168">
    <property type="term" value="F:methyltransferase activity"/>
    <property type="evidence" value="ECO:0007669"/>
    <property type="project" value="UniProtKB-KW"/>
</dbReference>
<evidence type="ECO:0000313" key="8">
    <source>
        <dbReference type="EMBL" id="OTP78471.1"/>
    </source>
</evidence>
<evidence type="ECO:0000256" key="5">
    <source>
        <dbReference type="ARBA" id="ARBA00022679"/>
    </source>
</evidence>
<evidence type="ECO:0000256" key="2">
    <source>
        <dbReference type="ARBA" id="ARBA00004429"/>
    </source>
</evidence>
<evidence type="ECO:0000256" key="1">
    <source>
        <dbReference type="ARBA" id="ARBA00000085"/>
    </source>
</evidence>
<dbReference type="SUPFAM" id="SSF47384">
    <property type="entry name" value="Homodimeric domain of signal transducing histidine kinase"/>
    <property type="match status" value="1"/>
</dbReference>
<evidence type="ECO:0000259" key="7">
    <source>
        <dbReference type="PROSITE" id="PS50109"/>
    </source>
</evidence>
<evidence type="ECO:0000256" key="6">
    <source>
        <dbReference type="ARBA" id="ARBA00022777"/>
    </source>
</evidence>
<dbReference type="PRINTS" id="PR00344">
    <property type="entry name" value="BCTRLSENSOR"/>
</dbReference>
<dbReference type="SMART" id="SM00387">
    <property type="entry name" value="HATPase_c"/>
    <property type="match status" value="1"/>
</dbReference>
<keyword evidence="8" id="KW-0489">Methyltransferase</keyword>
<dbReference type="InterPro" id="IPR004358">
    <property type="entry name" value="Sig_transdc_His_kin-like_C"/>
</dbReference>
<dbReference type="InterPro" id="IPR005467">
    <property type="entry name" value="His_kinase_dom"/>
</dbReference>
<keyword evidence="6" id="KW-0418">Kinase</keyword>
<dbReference type="CDD" id="cd00075">
    <property type="entry name" value="HATPase"/>
    <property type="match status" value="1"/>
</dbReference>
<dbReference type="EC" id="2.7.13.3" evidence="3"/>
<protein>
    <recommendedName>
        <fullName evidence="3">histidine kinase</fullName>
        <ecNumber evidence="3">2.7.13.3</ecNumber>
    </recommendedName>
</protein>
<dbReference type="GO" id="GO:0000155">
    <property type="term" value="F:phosphorelay sensor kinase activity"/>
    <property type="evidence" value="ECO:0007669"/>
    <property type="project" value="InterPro"/>
</dbReference>
<dbReference type="Gene3D" id="3.30.565.10">
    <property type="entry name" value="Histidine kinase-like ATPase, C-terminal domain"/>
    <property type="match status" value="1"/>
</dbReference>
<evidence type="ECO:0000256" key="4">
    <source>
        <dbReference type="ARBA" id="ARBA00022553"/>
    </source>
</evidence>
<dbReference type="PANTHER" id="PTHR43547:SF2">
    <property type="entry name" value="HYBRID SIGNAL TRANSDUCTION HISTIDINE KINASE C"/>
    <property type="match status" value="1"/>
</dbReference>
<dbReference type="Pfam" id="PF00512">
    <property type="entry name" value="HisKA"/>
    <property type="match status" value="1"/>
</dbReference>
<evidence type="ECO:0000256" key="3">
    <source>
        <dbReference type="ARBA" id="ARBA00012438"/>
    </source>
</evidence>
<dbReference type="Gene3D" id="1.10.287.130">
    <property type="match status" value="1"/>
</dbReference>
<name>A0A242N496_CABSO</name>
<dbReference type="GO" id="GO:0005886">
    <property type="term" value="C:plasma membrane"/>
    <property type="evidence" value="ECO:0007669"/>
    <property type="project" value="UniProtKB-SubCell"/>
</dbReference>
<reference evidence="8 9" key="1">
    <citation type="submission" date="2017-03" db="EMBL/GenBank/DDBJ databases">
        <title>Genome analysis of strain PAMC 26577.</title>
        <authorList>
            <person name="Oh H.-M."/>
            <person name="Yang J.-A."/>
        </authorList>
    </citation>
    <scope>NUCLEOTIDE SEQUENCE [LARGE SCALE GENOMIC DNA]</scope>
    <source>
        <strain evidence="8 9">PAMC 26577</strain>
    </source>
</reference>
<dbReference type="Gene3D" id="3.30.450.40">
    <property type="match status" value="1"/>
</dbReference>
<sequence>MSKLSSSAVLRPETEALITGSLFQRPRRAPDYEAETRSLHALAHSLAMGDGQVLQTLADTALLLCDAESSGISLLENNGEGSQRFRWVSAAGYVAPSRGNTTPFEDSPCGVTLKLGGAQLFSFPQRYFACLEGPVPEVVEGLVVPILGEVRPWGTIWVMSYDAHALFDAEHARVLTSLASFVGAALVIEASKTAANARADEANAARLALEQAEIRKDDSIAMISHELRNRMAPISSAIQVAQRLSTGNAPVLSALRIAERQLAQLNRIVSDLLDASRIRYNKISLELHEVVLQEIVEDAIAAVKTDIEVRGHTLRTMFPVGSLAISADPIRLTQVLTNVLSNAIKYTPDGGVIEVTLRNVSAAMNEATVEAGLVIRITDNGVGIPTEALPCVFEMFAQAKGGVGRSDGGLGIGLAVVQHIVALHGGNVDVRSAGAGCGTEVIIRLPAAAARTSTD</sequence>
<dbReference type="PANTHER" id="PTHR43547">
    <property type="entry name" value="TWO-COMPONENT HISTIDINE KINASE"/>
    <property type="match status" value="1"/>
</dbReference>
<organism evidence="8 9">
    <name type="scientific">Caballeronia sordidicola</name>
    <name type="common">Burkholderia sordidicola</name>
    <dbReference type="NCBI Taxonomy" id="196367"/>
    <lineage>
        <taxon>Bacteria</taxon>
        <taxon>Pseudomonadati</taxon>
        <taxon>Pseudomonadota</taxon>
        <taxon>Betaproteobacteria</taxon>
        <taxon>Burkholderiales</taxon>
        <taxon>Burkholderiaceae</taxon>
        <taxon>Caballeronia</taxon>
    </lineage>
</organism>
<dbReference type="GO" id="GO:0032259">
    <property type="term" value="P:methylation"/>
    <property type="evidence" value="ECO:0007669"/>
    <property type="project" value="UniProtKB-KW"/>
</dbReference>
<proteinExistence type="predicted"/>
<gene>
    <name evidence="8" type="ORF">PAMC26577_04730</name>
</gene>
<dbReference type="Proteomes" id="UP000195221">
    <property type="component" value="Unassembled WGS sequence"/>
</dbReference>
<dbReference type="SUPFAM" id="SSF55781">
    <property type="entry name" value="GAF domain-like"/>
    <property type="match status" value="1"/>
</dbReference>
<dbReference type="AlphaFoldDB" id="A0A242N496"/>
<dbReference type="InterPro" id="IPR029016">
    <property type="entry name" value="GAF-like_dom_sf"/>
</dbReference>
<dbReference type="InterPro" id="IPR036097">
    <property type="entry name" value="HisK_dim/P_sf"/>
</dbReference>
<dbReference type="RefSeq" id="WP_143325632.1">
    <property type="nucleotide sequence ID" value="NZ_MSRG01000071.1"/>
</dbReference>
<dbReference type="InterPro" id="IPR003661">
    <property type="entry name" value="HisK_dim/P_dom"/>
</dbReference>
<keyword evidence="4" id="KW-0597">Phosphoprotein</keyword>
<dbReference type="FunFam" id="3.30.565.10:FF:000006">
    <property type="entry name" value="Sensor histidine kinase WalK"/>
    <property type="match status" value="1"/>
</dbReference>